<evidence type="ECO:0000256" key="1">
    <source>
        <dbReference type="ARBA" id="ARBA00006479"/>
    </source>
</evidence>
<dbReference type="Pfam" id="PF12802">
    <property type="entry name" value="MarR_2"/>
    <property type="match status" value="1"/>
</dbReference>
<sequence length="414" mass="43112">MRLIPDVKRVTPHTGEVTELANPPSMKLACNVGSQTALRNQNVRRVVDTLIANGASTRAEIARHTGLSAATVSNIVAVMVDRGTVSTSPTRSSGRRAVHIRLESRGAVIVGIDVGRRHARVVVASLAHQVLGERAITLPRGHRREEGIETTARLLDEILESEGIERRAVVGVGVGVPGPIDRRTGSVVDGAILPEWSGVNLVTAFEQRLGFPVFVDNDANLGALAEVTWGAHAMSQNLVFLKLGSGIGCGLVIGGEPFYGHLGIAGEIGHSPVSDLGPMCHCGNRGCLETVASTSMMIEVLGKRSDPSITTDDIIRQAVAGDVATLRVVGDAGFAAGRAVAGAVNLLNPEVVVIGGPLAVLGDILLDPVRRGFERYAVALAAETTTLAVSSLGDRAEVLGAASLAARQPSLQLA</sequence>
<dbReference type="InterPro" id="IPR049874">
    <property type="entry name" value="ROK_cs"/>
</dbReference>
<dbReference type="InterPro" id="IPR043129">
    <property type="entry name" value="ATPase_NBD"/>
</dbReference>
<comment type="similarity">
    <text evidence="1">Belongs to the ROK (NagC/XylR) family.</text>
</comment>
<dbReference type="Gene3D" id="3.30.420.40">
    <property type="match status" value="2"/>
</dbReference>
<dbReference type="PANTHER" id="PTHR18964:SF173">
    <property type="entry name" value="GLUCOKINASE"/>
    <property type="match status" value="1"/>
</dbReference>
<dbReference type="InterPro" id="IPR036388">
    <property type="entry name" value="WH-like_DNA-bd_sf"/>
</dbReference>
<dbReference type="InterPro" id="IPR036390">
    <property type="entry name" value="WH_DNA-bd_sf"/>
</dbReference>
<dbReference type="EMBL" id="MLJW01000409">
    <property type="protein sequence ID" value="OIQ87695.1"/>
    <property type="molecule type" value="Genomic_DNA"/>
</dbReference>
<gene>
    <name evidence="3" type="primary">nagC_2</name>
    <name evidence="3" type="ORF">GALL_304400</name>
</gene>
<dbReference type="SUPFAM" id="SSF46785">
    <property type="entry name" value="Winged helix' DNA-binding domain"/>
    <property type="match status" value="1"/>
</dbReference>
<dbReference type="SUPFAM" id="SSF53067">
    <property type="entry name" value="Actin-like ATPase domain"/>
    <property type="match status" value="1"/>
</dbReference>
<dbReference type="GO" id="GO:0003700">
    <property type="term" value="F:DNA-binding transcription factor activity"/>
    <property type="evidence" value="ECO:0007669"/>
    <property type="project" value="InterPro"/>
</dbReference>
<organism evidence="3">
    <name type="scientific">mine drainage metagenome</name>
    <dbReference type="NCBI Taxonomy" id="410659"/>
    <lineage>
        <taxon>unclassified sequences</taxon>
        <taxon>metagenomes</taxon>
        <taxon>ecological metagenomes</taxon>
    </lineage>
</organism>
<evidence type="ECO:0000259" key="2">
    <source>
        <dbReference type="Pfam" id="PF12802"/>
    </source>
</evidence>
<accession>A0A1J5R6M6</accession>
<comment type="caution">
    <text evidence="3">The sequence shown here is derived from an EMBL/GenBank/DDBJ whole genome shotgun (WGS) entry which is preliminary data.</text>
</comment>
<feature type="domain" description="HTH marR-type" evidence="2">
    <location>
        <begin position="45"/>
        <end position="96"/>
    </location>
</feature>
<dbReference type="InterPro" id="IPR000835">
    <property type="entry name" value="HTH_MarR-typ"/>
</dbReference>
<dbReference type="InterPro" id="IPR000600">
    <property type="entry name" value="ROK"/>
</dbReference>
<dbReference type="PROSITE" id="PS01125">
    <property type="entry name" value="ROK"/>
    <property type="match status" value="1"/>
</dbReference>
<protein>
    <submittedName>
        <fullName evidence="3">N-acetylglucosamine repressor</fullName>
    </submittedName>
</protein>
<dbReference type="Pfam" id="PF00480">
    <property type="entry name" value="ROK"/>
    <property type="match status" value="1"/>
</dbReference>
<evidence type="ECO:0000313" key="3">
    <source>
        <dbReference type="EMBL" id="OIQ87695.1"/>
    </source>
</evidence>
<name>A0A1J5R6M6_9ZZZZ</name>
<reference evidence="3" key="1">
    <citation type="submission" date="2016-10" db="EMBL/GenBank/DDBJ databases">
        <title>Sequence of Gallionella enrichment culture.</title>
        <authorList>
            <person name="Poehlein A."/>
            <person name="Muehling M."/>
            <person name="Daniel R."/>
        </authorList>
    </citation>
    <scope>NUCLEOTIDE SEQUENCE</scope>
</reference>
<dbReference type="AlphaFoldDB" id="A0A1J5R6M6"/>
<dbReference type="PANTHER" id="PTHR18964">
    <property type="entry name" value="ROK (REPRESSOR, ORF, KINASE) FAMILY"/>
    <property type="match status" value="1"/>
</dbReference>
<proteinExistence type="inferred from homology"/>
<dbReference type="Gene3D" id="1.10.10.10">
    <property type="entry name" value="Winged helix-like DNA-binding domain superfamily/Winged helix DNA-binding domain"/>
    <property type="match status" value="1"/>
</dbReference>